<dbReference type="Gene3D" id="1.20.1530.20">
    <property type="match status" value="1"/>
</dbReference>
<evidence type="ECO:0000256" key="10">
    <source>
        <dbReference type="SAM" id="Phobius"/>
    </source>
</evidence>
<evidence type="ECO:0000259" key="13">
    <source>
        <dbReference type="Pfam" id="PF23259"/>
    </source>
</evidence>
<evidence type="ECO:0000256" key="9">
    <source>
        <dbReference type="ARBA" id="ARBA00038341"/>
    </source>
</evidence>
<organism evidence="14 15">
    <name type="scientific">Hevea brasiliensis</name>
    <name type="common">Para rubber tree</name>
    <name type="synonym">Siphonia brasiliensis</name>
    <dbReference type="NCBI Taxonomy" id="3981"/>
    <lineage>
        <taxon>Eukaryota</taxon>
        <taxon>Viridiplantae</taxon>
        <taxon>Streptophyta</taxon>
        <taxon>Embryophyta</taxon>
        <taxon>Tracheophyta</taxon>
        <taxon>Spermatophyta</taxon>
        <taxon>Magnoliopsida</taxon>
        <taxon>eudicotyledons</taxon>
        <taxon>Gunneridae</taxon>
        <taxon>Pentapetalae</taxon>
        <taxon>rosids</taxon>
        <taxon>fabids</taxon>
        <taxon>Malpighiales</taxon>
        <taxon>Euphorbiaceae</taxon>
        <taxon>Crotonoideae</taxon>
        <taxon>Micrandreae</taxon>
        <taxon>Hevea</taxon>
    </lineage>
</organism>
<evidence type="ECO:0000256" key="1">
    <source>
        <dbReference type="ARBA" id="ARBA00004141"/>
    </source>
</evidence>
<dbReference type="InterPro" id="IPR050794">
    <property type="entry name" value="CPA2_transporter"/>
</dbReference>
<dbReference type="GO" id="GO:0012505">
    <property type="term" value="C:endomembrane system"/>
    <property type="evidence" value="ECO:0007669"/>
    <property type="project" value="TreeGrafter"/>
</dbReference>
<feature type="transmembrane region" description="Helical" evidence="10">
    <location>
        <begin position="42"/>
        <end position="60"/>
    </location>
</feature>
<keyword evidence="7" id="KW-0406">Ion transport</keyword>
<accession>A0A6A6LJG0</accession>
<feature type="transmembrane region" description="Helical" evidence="10">
    <location>
        <begin position="367"/>
        <end position="390"/>
    </location>
</feature>
<dbReference type="InterPro" id="IPR006153">
    <property type="entry name" value="Cation/H_exchanger_TM"/>
</dbReference>
<comment type="similarity">
    <text evidence="9">Belongs to the monovalent cation:proton antiporter 2 (CPA2) transporter (TC 2.A.37) family. CHX (TC 2.A.37.4) subfamily.</text>
</comment>
<dbReference type="AlphaFoldDB" id="A0A6A6LJG0"/>
<dbReference type="InterPro" id="IPR038770">
    <property type="entry name" value="Na+/solute_symporter_sf"/>
</dbReference>
<keyword evidence="4 10" id="KW-0812">Transmembrane</keyword>
<evidence type="ECO:0000259" key="11">
    <source>
        <dbReference type="Pfam" id="PF00999"/>
    </source>
</evidence>
<sequence>METSYKGGNMTTCFLIPPKVNSPGILASGNLTKILTYTMPHLELQLALIFTISYSIHYFLKRVGASLFVSCLLAGLILGPTCLGRYETMRKVLFNHESQDMINTAARFGFSMFLFLSAVKMDAGMILQTGHKALSIGILGMVVPLAFSVVYEKLYRDDFPEENERIANLRAMVIQSFTSFPVIACLVGEQLKITNSELGRLGLSSALVADTLGNFGTIVLSLVKRTNLFFAIKNGIPLLIYFLVLVFIIRPAMLWVIRRTPERKPINTSFIHLTVALAIASEVYFHFVDQMQFLGPFFFGLAVPAGAPLGSALVEKFSPFSIGVLLNLLVTTSMMRADLWLIISQITKLKTFTTAILSINATMNEEVFALTAFSILCNATIVPILVKLLYDPSRKYAGYQSRNISSLKPNSELRILACIHRPDNVDSVIKLIDVCHPTKESPISVFALHLIKLVGRSTPVLLCHQKQKPVSNSSSQQVIHAFNLYEQTKWDTVSVQTFTAISSSQLMHEDICTLALDKRTPLILVPLHRTWSIHGTIDSEDQNLRALNCKVLEKAPCSVGIFFDRGRLGRRSVKASSHVSVVSLCMIFFGGGDDREALSLAKRMVRSSNASLTVIHFVANDNKTKSSTEDKMLDDEELEGLKQISARNESVVYRKYEVNNGPETVLIIRSFANLYDLFLLGRRFGIVSAQTTGLSEWSELPELGIFGDFFASKDLKTRASVFVVQKQKQINRLR</sequence>
<dbReference type="Proteomes" id="UP000467840">
    <property type="component" value="Chromosome 4"/>
</dbReference>
<evidence type="ECO:0000256" key="6">
    <source>
        <dbReference type="ARBA" id="ARBA00022989"/>
    </source>
</evidence>
<feature type="domain" description="Cation/H(+) antiporter central" evidence="12">
    <location>
        <begin position="444"/>
        <end position="575"/>
    </location>
</feature>
<dbReference type="GO" id="GO:0015297">
    <property type="term" value="F:antiporter activity"/>
    <property type="evidence" value="ECO:0007669"/>
    <property type="project" value="InterPro"/>
</dbReference>
<feature type="transmembrane region" description="Helical" evidence="10">
    <location>
        <begin position="269"/>
        <end position="287"/>
    </location>
</feature>
<keyword evidence="6 10" id="KW-1133">Transmembrane helix</keyword>
<feature type="domain" description="Cation/H(+) antiporter C-terminal" evidence="13">
    <location>
        <begin position="583"/>
        <end position="726"/>
    </location>
</feature>
<dbReference type="PANTHER" id="PTHR32468:SF134">
    <property type="entry name" value="CATION_H+ EXCHANGER DOMAIN-CONTAINING PROTEIN"/>
    <property type="match status" value="1"/>
</dbReference>
<evidence type="ECO:0000259" key="12">
    <source>
        <dbReference type="Pfam" id="PF23256"/>
    </source>
</evidence>
<dbReference type="InterPro" id="IPR057291">
    <property type="entry name" value="CHX17_2nd"/>
</dbReference>
<protein>
    <submittedName>
        <fullName evidence="14">Uncharacterized protein</fullName>
    </submittedName>
</protein>
<evidence type="ECO:0000313" key="14">
    <source>
        <dbReference type="EMBL" id="KAF2300687.1"/>
    </source>
</evidence>
<feature type="domain" description="Cation/H+ exchanger transmembrane" evidence="11">
    <location>
        <begin position="55"/>
        <end position="342"/>
    </location>
</feature>
<feature type="transmembrane region" description="Helical" evidence="10">
    <location>
        <begin position="101"/>
        <end position="121"/>
    </location>
</feature>
<gene>
    <name evidence="14" type="ORF">GH714_015167</name>
</gene>
<keyword evidence="15" id="KW-1185">Reference proteome</keyword>
<keyword evidence="8 10" id="KW-0472">Membrane</keyword>
<feature type="transmembrane region" description="Helical" evidence="10">
    <location>
        <begin position="201"/>
        <end position="223"/>
    </location>
</feature>
<dbReference type="Pfam" id="PF23259">
    <property type="entry name" value="CHX17_C"/>
    <property type="match status" value="1"/>
</dbReference>
<dbReference type="GO" id="GO:0006813">
    <property type="term" value="P:potassium ion transport"/>
    <property type="evidence" value="ECO:0007669"/>
    <property type="project" value="UniProtKB-KW"/>
</dbReference>
<name>A0A6A6LJG0_HEVBR</name>
<keyword evidence="5" id="KW-0630">Potassium</keyword>
<evidence type="ECO:0000256" key="4">
    <source>
        <dbReference type="ARBA" id="ARBA00022692"/>
    </source>
</evidence>
<feature type="transmembrane region" description="Helical" evidence="10">
    <location>
        <begin position="235"/>
        <end position="257"/>
    </location>
</feature>
<evidence type="ECO:0000313" key="15">
    <source>
        <dbReference type="Proteomes" id="UP000467840"/>
    </source>
</evidence>
<keyword evidence="3" id="KW-0633">Potassium transport</keyword>
<dbReference type="EMBL" id="JAAGAX010000010">
    <property type="protein sequence ID" value="KAF2300687.1"/>
    <property type="molecule type" value="Genomic_DNA"/>
</dbReference>
<dbReference type="Pfam" id="PF00999">
    <property type="entry name" value="Na_H_Exchanger"/>
    <property type="match status" value="1"/>
</dbReference>
<dbReference type="Pfam" id="PF23256">
    <property type="entry name" value="CHX17_2nd"/>
    <property type="match status" value="1"/>
</dbReference>
<dbReference type="GO" id="GO:1902600">
    <property type="term" value="P:proton transmembrane transport"/>
    <property type="evidence" value="ECO:0007669"/>
    <property type="project" value="InterPro"/>
</dbReference>
<feature type="transmembrane region" description="Helical" evidence="10">
    <location>
        <begin position="67"/>
        <end position="86"/>
    </location>
</feature>
<proteinExistence type="inferred from homology"/>
<reference evidence="14 15" key="1">
    <citation type="journal article" date="2020" name="Mol. Plant">
        <title>The Chromosome-Based Rubber Tree Genome Provides New Insights into Spurge Genome Evolution and Rubber Biosynthesis.</title>
        <authorList>
            <person name="Liu J."/>
            <person name="Shi C."/>
            <person name="Shi C.C."/>
            <person name="Li W."/>
            <person name="Zhang Q.J."/>
            <person name="Zhang Y."/>
            <person name="Li K."/>
            <person name="Lu H.F."/>
            <person name="Shi C."/>
            <person name="Zhu S.T."/>
            <person name="Xiao Z.Y."/>
            <person name="Nan H."/>
            <person name="Yue Y."/>
            <person name="Zhu X.G."/>
            <person name="Wu Y."/>
            <person name="Hong X.N."/>
            <person name="Fan G.Y."/>
            <person name="Tong Y."/>
            <person name="Zhang D."/>
            <person name="Mao C.L."/>
            <person name="Liu Y.L."/>
            <person name="Hao S.J."/>
            <person name="Liu W.Q."/>
            <person name="Lv M.Q."/>
            <person name="Zhang H.B."/>
            <person name="Liu Y."/>
            <person name="Hu-Tang G.R."/>
            <person name="Wang J.P."/>
            <person name="Wang J.H."/>
            <person name="Sun Y.H."/>
            <person name="Ni S.B."/>
            <person name="Chen W.B."/>
            <person name="Zhang X.C."/>
            <person name="Jiao Y.N."/>
            <person name="Eichler E.E."/>
            <person name="Li G.H."/>
            <person name="Liu X."/>
            <person name="Gao L.Z."/>
        </authorList>
    </citation>
    <scope>NUCLEOTIDE SEQUENCE [LARGE SCALE GENOMIC DNA]</scope>
    <source>
        <strain evidence="15">cv. GT1</strain>
        <tissue evidence="14">Leaf</tissue>
    </source>
</reference>
<comment type="caution">
    <text evidence="14">The sequence shown here is derived from an EMBL/GenBank/DDBJ whole genome shotgun (WGS) entry which is preliminary data.</text>
</comment>
<evidence type="ECO:0000256" key="3">
    <source>
        <dbReference type="ARBA" id="ARBA00022538"/>
    </source>
</evidence>
<dbReference type="InterPro" id="IPR057290">
    <property type="entry name" value="CHX17_C"/>
</dbReference>
<feature type="transmembrane region" description="Helical" evidence="10">
    <location>
        <begin position="133"/>
        <end position="151"/>
    </location>
</feature>
<keyword evidence="2" id="KW-0813">Transport</keyword>
<feature type="transmembrane region" description="Helical" evidence="10">
    <location>
        <begin position="293"/>
        <end position="314"/>
    </location>
</feature>
<feature type="transmembrane region" description="Helical" evidence="10">
    <location>
        <begin position="171"/>
        <end position="189"/>
    </location>
</feature>
<feature type="transmembrane region" description="Helical" evidence="10">
    <location>
        <begin position="326"/>
        <end position="347"/>
    </location>
</feature>
<evidence type="ECO:0000256" key="5">
    <source>
        <dbReference type="ARBA" id="ARBA00022958"/>
    </source>
</evidence>
<comment type="subcellular location">
    <subcellularLocation>
        <location evidence="1">Membrane</location>
        <topology evidence="1">Multi-pass membrane protein</topology>
    </subcellularLocation>
</comment>
<evidence type="ECO:0000256" key="2">
    <source>
        <dbReference type="ARBA" id="ARBA00022448"/>
    </source>
</evidence>
<evidence type="ECO:0000256" key="8">
    <source>
        <dbReference type="ARBA" id="ARBA00023136"/>
    </source>
</evidence>
<evidence type="ECO:0000256" key="7">
    <source>
        <dbReference type="ARBA" id="ARBA00023065"/>
    </source>
</evidence>
<dbReference type="GO" id="GO:0016020">
    <property type="term" value="C:membrane"/>
    <property type="evidence" value="ECO:0007669"/>
    <property type="project" value="UniProtKB-SubCell"/>
</dbReference>
<dbReference type="GO" id="GO:0006885">
    <property type="term" value="P:regulation of pH"/>
    <property type="evidence" value="ECO:0007669"/>
    <property type="project" value="TreeGrafter"/>
</dbReference>
<dbReference type="PANTHER" id="PTHR32468">
    <property type="entry name" value="CATION/H + ANTIPORTER"/>
    <property type="match status" value="1"/>
</dbReference>